<sequence>MHSAPAVAALLIALASATVNTSLSEPTRPTDVWLPHSPGEKNRYVPDPKGKYYTDGFNNWYVLEGKIVEAGPYRSLANKAQLFQRDFDGSFVPIWVFPDDPRLQKTFEIAKSPVGRYALGVDGRYYERADKEGEYIAPDGTSCTKSKMNVFHLREENGMRLGAMGHMASIRGVRRR</sequence>
<comment type="caution">
    <text evidence="2">The sequence shown here is derived from an EMBL/GenBank/DDBJ whole genome shotgun (WGS) entry which is preliminary data.</text>
</comment>
<dbReference type="Proteomes" id="UP000591131">
    <property type="component" value="Unassembled WGS sequence"/>
</dbReference>
<keyword evidence="3" id="KW-1185">Reference proteome</keyword>
<proteinExistence type="predicted"/>
<dbReference type="AlphaFoldDB" id="A0A7J6MWS6"/>
<keyword evidence="1" id="KW-0732">Signal</keyword>
<evidence type="ECO:0000256" key="1">
    <source>
        <dbReference type="SAM" id="SignalP"/>
    </source>
</evidence>
<feature type="signal peptide" evidence="1">
    <location>
        <begin position="1"/>
        <end position="24"/>
    </location>
</feature>
<accession>A0A7J6MWS6</accession>
<gene>
    <name evidence="2" type="ORF">FOL47_006813</name>
</gene>
<protein>
    <submittedName>
        <fullName evidence="2">Uncharacterized protein</fullName>
    </submittedName>
</protein>
<evidence type="ECO:0000313" key="3">
    <source>
        <dbReference type="Proteomes" id="UP000591131"/>
    </source>
</evidence>
<organism evidence="2 3">
    <name type="scientific">Perkinsus chesapeaki</name>
    <name type="common">Clam parasite</name>
    <name type="synonym">Perkinsus andrewsi</name>
    <dbReference type="NCBI Taxonomy" id="330153"/>
    <lineage>
        <taxon>Eukaryota</taxon>
        <taxon>Sar</taxon>
        <taxon>Alveolata</taxon>
        <taxon>Perkinsozoa</taxon>
        <taxon>Perkinsea</taxon>
        <taxon>Perkinsida</taxon>
        <taxon>Perkinsidae</taxon>
        <taxon>Perkinsus</taxon>
    </lineage>
</organism>
<reference evidence="2 3" key="1">
    <citation type="submission" date="2020-04" db="EMBL/GenBank/DDBJ databases">
        <title>Perkinsus chesapeaki whole genome sequence.</title>
        <authorList>
            <person name="Bogema D.R."/>
        </authorList>
    </citation>
    <scope>NUCLEOTIDE SEQUENCE [LARGE SCALE GENOMIC DNA]</scope>
    <source>
        <strain evidence="2">ATCC PRA-425</strain>
    </source>
</reference>
<feature type="chain" id="PRO_5029741637" evidence="1">
    <location>
        <begin position="25"/>
        <end position="176"/>
    </location>
</feature>
<evidence type="ECO:0000313" key="2">
    <source>
        <dbReference type="EMBL" id="KAF4676013.1"/>
    </source>
</evidence>
<name>A0A7J6MWS6_PERCH</name>
<dbReference type="EMBL" id="JAAPAO010000039">
    <property type="protein sequence ID" value="KAF4676013.1"/>
    <property type="molecule type" value="Genomic_DNA"/>
</dbReference>